<protein>
    <submittedName>
        <fullName evidence="1">Uncharacterized protein</fullName>
    </submittedName>
</protein>
<dbReference type="EMBL" id="KX487738">
    <property type="protein sequence ID" value="AOO90102.1"/>
    <property type="molecule type" value="Genomic_DNA"/>
</dbReference>
<reference evidence="1" key="1">
    <citation type="journal article" date="2015" name="BMC Genomics">
        <title>Transcriptome profiling of a Rhizobium leguminosarum bv. trifolii rosR mutant reveals the role of the transcriptional regulator RosR in motility, synthesis of cell-surface components, and other cellular processes.</title>
        <authorList>
            <person name="Rachwal K."/>
            <person name="Matczynska E."/>
            <person name="Janczarek M."/>
        </authorList>
    </citation>
    <scope>NUCLEOTIDE SEQUENCE</scope>
    <source>
        <strain evidence="1">Rt24.2</strain>
    </source>
</reference>
<sequence length="107" mass="10818">MRRFIAATSIALLSLSAPVLAQSNMGMDASGRIDGTPPLGTAPGVETQSGLIIPLDSIETGSIDNEPLSGPVDWARCPPRKARGALATEGGKSGASVSAACRDNGNQ</sequence>
<dbReference type="RefSeq" id="WP_018241198.1">
    <property type="nucleotide sequence ID" value="NZ_CP050085.1"/>
</dbReference>
<accession>A0A1B8RE02</accession>
<dbReference type="GeneID" id="61422910"/>
<dbReference type="AlphaFoldDB" id="A0A1B8RE02"/>
<proteinExistence type="predicted"/>
<evidence type="ECO:0000313" key="1">
    <source>
        <dbReference type="EMBL" id="AOO90102.1"/>
    </source>
</evidence>
<reference evidence="1" key="2">
    <citation type="journal article" date="2016" name="Front. Microbiol.">
        <title>The Regulatory Protein RosR Affects Rhizobium leguminosarum bv. trifolii Protein Profiles, Cell Surface Properties, and Symbiosis with Clover.</title>
        <authorList>
            <person name="Rachwal K."/>
            <person name="Boguszewska A."/>
            <person name="Kopcinska J."/>
            <person name="Karas M."/>
            <person name="Tchorzewski M."/>
            <person name="Janczarek M."/>
        </authorList>
    </citation>
    <scope>NUCLEOTIDE SEQUENCE</scope>
    <source>
        <strain evidence="1">Rt24.2</strain>
    </source>
</reference>
<name>A0A1B8RE02_RHILT</name>
<organism evidence="1">
    <name type="scientific">Rhizobium leguminosarum bv. trifolii</name>
    <dbReference type="NCBI Taxonomy" id="386"/>
    <lineage>
        <taxon>Bacteria</taxon>
        <taxon>Pseudomonadati</taxon>
        <taxon>Pseudomonadota</taxon>
        <taxon>Alphaproteobacteria</taxon>
        <taxon>Hyphomicrobiales</taxon>
        <taxon>Rhizobiaceae</taxon>
        <taxon>Rhizobium/Agrobacterium group</taxon>
        <taxon>Rhizobium</taxon>
    </lineage>
</organism>